<evidence type="ECO:0000313" key="6">
    <source>
        <dbReference type="EMBL" id="SUS08172.1"/>
    </source>
</evidence>
<name>A0A380TI65_9ZZZZ</name>
<keyword evidence="2" id="KW-0274">FAD</keyword>
<feature type="domain" description="FAD/NAD(P)-binding" evidence="5">
    <location>
        <begin position="9"/>
        <end position="306"/>
    </location>
</feature>
<dbReference type="InterPro" id="IPR050097">
    <property type="entry name" value="Ferredoxin-NADP_redctase_2"/>
</dbReference>
<protein>
    <submittedName>
        <fullName evidence="6">Ferredoxin--NADP reductase</fullName>
        <ecNumber evidence="6">1.18.1.2</ecNumber>
    </submittedName>
</protein>
<sequence length="344" mass="36146">MTDAPVKTDVAIIGAGPVGLFAIFECGMLDMHCHVIDALDAPGGQCAALYPEKPIYDIPGFPRILASDLVERLQEQAAPFAPVYHLGQQVIRLDRQTEGGWLLTTSAGTSISTAAIIIAAGVGAFGPNRPPLAGIRDYEGLPAGSGVQYLVRRREDYRGRQVVIAGGGDSAVDWALSLADVAASIAVVHRRDKFRAAPQSVQQLRALAQAGRIELVVPYQLHAIEGDGTGLKGVIVRDLDGGERRLAADVLLPFYGLTQDLGPIAAWGLNLDRNHIAVDPASFSAGPDGIFAAGDIASYPGKLKLILTGFAEAAAAAHAAYAIVHPGEALHFEYSTTRGVPHPA</sequence>
<dbReference type="InterPro" id="IPR022890">
    <property type="entry name" value="Fd--NADP_Rdtase_type_2"/>
</dbReference>
<dbReference type="SUPFAM" id="SSF51905">
    <property type="entry name" value="FAD/NAD(P)-binding domain"/>
    <property type="match status" value="1"/>
</dbReference>
<evidence type="ECO:0000256" key="2">
    <source>
        <dbReference type="ARBA" id="ARBA00022827"/>
    </source>
</evidence>
<keyword evidence="1" id="KW-0285">Flavoprotein</keyword>
<dbReference type="PANTHER" id="PTHR48105">
    <property type="entry name" value="THIOREDOXIN REDUCTASE 1-RELATED-RELATED"/>
    <property type="match status" value="1"/>
</dbReference>
<dbReference type="AlphaFoldDB" id="A0A380TI65"/>
<dbReference type="PRINTS" id="PR00469">
    <property type="entry name" value="PNDRDTASEII"/>
</dbReference>
<evidence type="ECO:0000259" key="5">
    <source>
        <dbReference type="Pfam" id="PF07992"/>
    </source>
</evidence>
<dbReference type="GO" id="GO:0004324">
    <property type="term" value="F:ferredoxin-NADP+ reductase activity"/>
    <property type="evidence" value="ECO:0007669"/>
    <property type="project" value="UniProtKB-EC"/>
</dbReference>
<dbReference type="Gene3D" id="3.50.50.60">
    <property type="entry name" value="FAD/NAD(P)-binding domain"/>
    <property type="match status" value="2"/>
</dbReference>
<organism evidence="6">
    <name type="scientific">metagenome</name>
    <dbReference type="NCBI Taxonomy" id="256318"/>
    <lineage>
        <taxon>unclassified sequences</taxon>
        <taxon>metagenomes</taxon>
    </lineage>
</organism>
<dbReference type="EMBL" id="UIDG01000556">
    <property type="protein sequence ID" value="SUS08172.1"/>
    <property type="molecule type" value="Genomic_DNA"/>
</dbReference>
<reference evidence="6" key="1">
    <citation type="submission" date="2018-07" db="EMBL/GenBank/DDBJ databases">
        <authorList>
            <person name="Quirk P.G."/>
            <person name="Krulwich T.A."/>
        </authorList>
    </citation>
    <scope>NUCLEOTIDE SEQUENCE</scope>
</reference>
<evidence type="ECO:0000256" key="3">
    <source>
        <dbReference type="ARBA" id="ARBA00022857"/>
    </source>
</evidence>
<dbReference type="HAMAP" id="MF_01685">
    <property type="entry name" value="FENR2"/>
    <property type="match status" value="1"/>
</dbReference>
<dbReference type="PRINTS" id="PR00368">
    <property type="entry name" value="FADPNR"/>
</dbReference>
<dbReference type="InterPro" id="IPR023753">
    <property type="entry name" value="FAD/NAD-binding_dom"/>
</dbReference>
<gene>
    <name evidence="6" type="ORF">DF3PB_60010</name>
</gene>
<evidence type="ECO:0000256" key="4">
    <source>
        <dbReference type="ARBA" id="ARBA00023002"/>
    </source>
</evidence>
<dbReference type="EC" id="1.18.1.2" evidence="6"/>
<dbReference type="InterPro" id="IPR036188">
    <property type="entry name" value="FAD/NAD-bd_sf"/>
</dbReference>
<evidence type="ECO:0000256" key="1">
    <source>
        <dbReference type="ARBA" id="ARBA00022630"/>
    </source>
</evidence>
<keyword evidence="3" id="KW-0521">NADP</keyword>
<keyword evidence="4 6" id="KW-0560">Oxidoreductase</keyword>
<dbReference type="Pfam" id="PF07992">
    <property type="entry name" value="Pyr_redox_2"/>
    <property type="match status" value="1"/>
</dbReference>
<accession>A0A380TI65</accession>
<proteinExistence type="inferred from homology"/>